<gene>
    <name evidence="2" type="ORF">HNP55_000912</name>
</gene>
<keyword evidence="3" id="KW-1185">Reference proteome</keyword>
<dbReference type="AlphaFoldDB" id="A0A840LAL9"/>
<dbReference type="PANTHER" id="PTHR43441:SF11">
    <property type="entry name" value="RIBOSOMAL-PROTEIN-SERINE ACETYLTRANSFERASE"/>
    <property type="match status" value="1"/>
</dbReference>
<dbReference type="RefSeq" id="WP_184296574.1">
    <property type="nucleotide sequence ID" value="NZ_JACHLP010000001.1"/>
</dbReference>
<dbReference type="Gene3D" id="3.40.630.30">
    <property type="match status" value="1"/>
</dbReference>
<keyword evidence="2" id="KW-0808">Transferase</keyword>
<dbReference type="GO" id="GO:1990189">
    <property type="term" value="F:protein N-terminal-serine acetyltransferase activity"/>
    <property type="evidence" value="ECO:0007669"/>
    <property type="project" value="TreeGrafter"/>
</dbReference>
<dbReference type="EMBL" id="JACHLP010000001">
    <property type="protein sequence ID" value="MBB4842417.1"/>
    <property type="molecule type" value="Genomic_DNA"/>
</dbReference>
<dbReference type="InterPro" id="IPR005793">
    <property type="entry name" value="Formyl_trans_C"/>
</dbReference>
<dbReference type="Pfam" id="PF13302">
    <property type="entry name" value="Acetyltransf_3"/>
    <property type="match status" value="1"/>
</dbReference>
<feature type="domain" description="N-acetyltransferase" evidence="1">
    <location>
        <begin position="12"/>
        <end position="180"/>
    </location>
</feature>
<evidence type="ECO:0000313" key="2">
    <source>
        <dbReference type="EMBL" id="MBB4842417.1"/>
    </source>
</evidence>
<protein>
    <submittedName>
        <fullName evidence="2">RimJ/RimL family protein N-acetyltransferase/methionyl-tRNA formyltransferase</fullName>
    </submittedName>
</protein>
<dbReference type="InterPro" id="IPR036477">
    <property type="entry name" value="Formyl_transf_N_sf"/>
</dbReference>
<dbReference type="InterPro" id="IPR051908">
    <property type="entry name" value="Ribosomal_N-acetyltransferase"/>
</dbReference>
<dbReference type="PANTHER" id="PTHR43441">
    <property type="entry name" value="RIBOSOMAL-PROTEIN-SERINE ACETYLTRANSFERASE"/>
    <property type="match status" value="1"/>
</dbReference>
<accession>A0A840LAL9</accession>
<evidence type="ECO:0000259" key="1">
    <source>
        <dbReference type="PROSITE" id="PS51186"/>
    </source>
</evidence>
<evidence type="ECO:0000313" key="3">
    <source>
        <dbReference type="Proteomes" id="UP000562027"/>
    </source>
</evidence>
<dbReference type="SUPFAM" id="SSF50486">
    <property type="entry name" value="FMT C-terminal domain-like"/>
    <property type="match status" value="1"/>
</dbReference>
<reference evidence="2 3" key="1">
    <citation type="submission" date="2020-08" db="EMBL/GenBank/DDBJ databases">
        <title>Functional genomics of gut bacteria from endangered species of beetles.</title>
        <authorList>
            <person name="Carlos-Shanley C."/>
        </authorList>
    </citation>
    <scope>NUCLEOTIDE SEQUENCE [LARGE SCALE GENOMIC DNA]</scope>
    <source>
        <strain evidence="2 3">S00239</strain>
    </source>
</reference>
<dbReference type="Proteomes" id="UP000562027">
    <property type="component" value="Unassembled WGS sequence"/>
</dbReference>
<dbReference type="SUPFAM" id="SSF53328">
    <property type="entry name" value="Formyltransferase"/>
    <property type="match status" value="1"/>
</dbReference>
<dbReference type="SUPFAM" id="SSF55729">
    <property type="entry name" value="Acyl-CoA N-acyltransferases (Nat)"/>
    <property type="match status" value="1"/>
</dbReference>
<organism evidence="2 3">
    <name type="scientific">Roseateles oligotrophus</name>
    <dbReference type="NCBI Taxonomy" id="1769250"/>
    <lineage>
        <taxon>Bacteria</taxon>
        <taxon>Pseudomonadati</taxon>
        <taxon>Pseudomonadota</taxon>
        <taxon>Betaproteobacteria</taxon>
        <taxon>Burkholderiales</taxon>
        <taxon>Sphaerotilaceae</taxon>
        <taxon>Roseateles</taxon>
    </lineage>
</organism>
<dbReference type="Gene3D" id="3.40.50.12230">
    <property type="match status" value="1"/>
</dbReference>
<sequence>MLINQRLRVDGLELRCLHEDEVGEAYLGWLNDPLVNQYLEVRHAPPGSVAELRQFVRDVNVSPDNLLLGMFTQNGQHHIGNIKLGPINRLHRRAEIGIVCGDRAEWGKGYATTAIRLLSDFAEQHLDLQRLSAGCYAGNGGSLRAFQKAGFTLEATLPDYWQLGDGGSVSQHLLGRVRIREESSTWTASAIDTLVFIGGGLLMTRCMERARALGFRTGALLAERHANETLAGGQTLATMLSANEQPHRVLTSVDQVDPAALFAEPGRALALCFGPAWIFPETIIERFAVGMFNFNGIPIPRYLGGAHYTWQILNDYRHSGCHIQQITPDVDRGNLLMSASFELPAMAATPEAYFEANDACGYKFLDNFLGTLARRETLQLRRFEAINADRLYFPRLMTRDNGWIDWSWSGADILRFCNAFAAPYPGASTHYRGRRLFVKKASLLTDAEHAGFHPFCAGLIVRMQTDSFTVVVRDGLLRIEAWAFEGDSPALKEGERLDTDAAQLARARLYRPKI</sequence>
<dbReference type="PROSITE" id="PS51186">
    <property type="entry name" value="GNAT"/>
    <property type="match status" value="1"/>
</dbReference>
<comment type="caution">
    <text evidence="2">The sequence shown here is derived from an EMBL/GenBank/DDBJ whole genome shotgun (WGS) entry which is preliminary data.</text>
</comment>
<dbReference type="GO" id="GO:0005737">
    <property type="term" value="C:cytoplasm"/>
    <property type="evidence" value="ECO:0007669"/>
    <property type="project" value="TreeGrafter"/>
</dbReference>
<dbReference type="Pfam" id="PF02911">
    <property type="entry name" value="Formyl_trans_C"/>
    <property type="match status" value="1"/>
</dbReference>
<dbReference type="InterPro" id="IPR011034">
    <property type="entry name" value="Formyl_transferase-like_C_sf"/>
</dbReference>
<name>A0A840LAL9_9BURK</name>
<dbReference type="GO" id="GO:0008999">
    <property type="term" value="F:protein-N-terminal-alanine acetyltransferase activity"/>
    <property type="evidence" value="ECO:0007669"/>
    <property type="project" value="TreeGrafter"/>
</dbReference>
<dbReference type="InterPro" id="IPR016181">
    <property type="entry name" value="Acyl_CoA_acyltransferase"/>
</dbReference>
<dbReference type="InterPro" id="IPR000182">
    <property type="entry name" value="GNAT_dom"/>
</dbReference>
<proteinExistence type="predicted"/>